<keyword evidence="1" id="KW-0472">Membrane</keyword>
<feature type="transmembrane region" description="Helical" evidence="1">
    <location>
        <begin position="25"/>
        <end position="42"/>
    </location>
</feature>
<proteinExistence type="predicted"/>
<dbReference type="Proteomes" id="UP001549097">
    <property type="component" value="Unassembled WGS sequence"/>
</dbReference>
<organism evidence="2 3">
    <name type="scientific">Fictibacillus halophilus</name>
    <dbReference type="NCBI Taxonomy" id="1610490"/>
    <lineage>
        <taxon>Bacteria</taxon>
        <taxon>Bacillati</taxon>
        <taxon>Bacillota</taxon>
        <taxon>Bacilli</taxon>
        <taxon>Bacillales</taxon>
        <taxon>Fictibacillaceae</taxon>
        <taxon>Fictibacillus</taxon>
    </lineage>
</organism>
<keyword evidence="1" id="KW-1133">Transmembrane helix</keyword>
<reference evidence="2 3" key="1">
    <citation type="submission" date="2024-06" db="EMBL/GenBank/DDBJ databases">
        <title>Genomic Encyclopedia of Type Strains, Phase IV (KMG-IV): sequencing the most valuable type-strain genomes for metagenomic binning, comparative biology and taxonomic classification.</title>
        <authorList>
            <person name="Goeker M."/>
        </authorList>
    </citation>
    <scope>NUCLEOTIDE SEQUENCE [LARGE SCALE GENOMIC DNA]</scope>
    <source>
        <strain evidence="2 3">DSM 100124</strain>
    </source>
</reference>
<name>A0ABV2LET7_9BACL</name>
<accession>A0ABV2LET7</accession>
<keyword evidence="3" id="KW-1185">Reference proteome</keyword>
<evidence type="ECO:0000313" key="2">
    <source>
        <dbReference type="EMBL" id="MET3726841.1"/>
    </source>
</evidence>
<evidence type="ECO:0000313" key="3">
    <source>
        <dbReference type="Proteomes" id="UP001549097"/>
    </source>
</evidence>
<keyword evidence="1" id="KW-0812">Transmembrane</keyword>
<gene>
    <name evidence="2" type="ORF">ABID52_000422</name>
</gene>
<comment type="caution">
    <text evidence="2">The sequence shown here is derived from an EMBL/GenBank/DDBJ whole genome shotgun (WGS) entry which is preliminary data.</text>
</comment>
<sequence length="53" mass="5792">MLNILIFLAFIAALGYSIYAKTTAALVILFVIAAIGIVYRIYSGRNNKANINN</sequence>
<dbReference type="RefSeq" id="WP_198768544.1">
    <property type="nucleotide sequence ID" value="NZ_JAEACF010000001.1"/>
</dbReference>
<evidence type="ECO:0000256" key="1">
    <source>
        <dbReference type="SAM" id="Phobius"/>
    </source>
</evidence>
<protein>
    <submittedName>
        <fullName evidence="2">Membrane protein YqjE</fullName>
    </submittedName>
</protein>
<dbReference type="EMBL" id="JBEPMP010000001">
    <property type="protein sequence ID" value="MET3726841.1"/>
    <property type="molecule type" value="Genomic_DNA"/>
</dbReference>